<dbReference type="RefSeq" id="WP_248666571.1">
    <property type="nucleotide sequence ID" value="NZ_JALPRX010000031.1"/>
</dbReference>
<dbReference type="Pfam" id="PF03401">
    <property type="entry name" value="TctC"/>
    <property type="match status" value="1"/>
</dbReference>
<evidence type="ECO:0000313" key="3">
    <source>
        <dbReference type="Proteomes" id="UP001139516"/>
    </source>
</evidence>
<sequence>MTIQRRALLAGAAGLGLAPAAATRARAETWPSRPIRVVVPYSPGGGTDIFTRALAESLRARLGETLVVENRAGANGVVGAEMVKNSPPDGYTFAVCTGAHVVNRYAMRSIPFHPVHDFTPIALLSSFALLIAVHGGAPWRDIAALVRDAKARPGAISYGTTEAATSFAGGDFARKAGIGMTEIPYRGSGPMLNDLIAGHLPTCWTSTVSVLPYIQDERIRVLGVTSAERSPLLPGVPTIAEAGVPGYEFTAWYGMYGPPNLPAPIALRMATAIEESLQEPALRRKLQELGADVKPVTGDRFADFLRRDDARWAQAARDGLINVSQ</sequence>
<dbReference type="EMBL" id="JALPRX010000031">
    <property type="protein sequence ID" value="MCK8784445.1"/>
    <property type="molecule type" value="Genomic_DNA"/>
</dbReference>
<reference evidence="2" key="1">
    <citation type="submission" date="2022-04" db="EMBL/GenBank/DDBJ databases">
        <title>Roseomonas acroporae sp. nov., isolated from coral Acropora digitifera.</title>
        <authorList>
            <person name="Sun H."/>
        </authorList>
    </citation>
    <scope>NUCLEOTIDE SEQUENCE</scope>
    <source>
        <strain evidence="2">NAR14</strain>
    </source>
</reference>
<dbReference type="SUPFAM" id="SSF53850">
    <property type="entry name" value="Periplasmic binding protein-like II"/>
    <property type="match status" value="1"/>
</dbReference>
<dbReference type="InterPro" id="IPR006311">
    <property type="entry name" value="TAT_signal"/>
</dbReference>
<organism evidence="2 3">
    <name type="scientific">Roseomonas acroporae</name>
    <dbReference type="NCBI Taxonomy" id="2937791"/>
    <lineage>
        <taxon>Bacteria</taxon>
        <taxon>Pseudomonadati</taxon>
        <taxon>Pseudomonadota</taxon>
        <taxon>Alphaproteobacteria</taxon>
        <taxon>Acetobacterales</taxon>
        <taxon>Roseomonadaceae</taxon>
        <taxon>Roseomonas</taxon>
    </lineage>
</organism>
<gene>
    <name evidence="2" type="ORF">M0638_08640</name>
</gene>
<dbReference type="PIRSF" id="PIRSF017082">
    <property type="entry name" value="YflP"/>
    <property type="match status" value="1"/>
</dbReference>
<dbReference type="Gene3D" id="3.40.190.150">
    <property type="entry name" value="Bordetella uptake gene, domain 1"/>
    <property type="match status" value="1"/>
</dbReference>
<dbReference type="Gene3D" id="3.40.190.10">
    <property type="entry name" value="Periplasmic binding protein-like II"/>
    <property type="match status" value="1"/>
</dbReference>
<dbReference type="PANTHER" id="PTHR42928">
    <property type="entry name" value="TRICARBOXYLATE-BINDING PROTEIN"/>
    <property type="match status" value="1"/>
</dbReference>
<keyword evidence="3" id="KW-1185">Reference proteome</keyword>
<proteinExistence type="inferred from homology"/>
<dbReference type="CDD" id="cd07012">
    <property type="entry name" value="PBP2_Bug_TTT"/>
    <property type="match status" value="1"/>
</dbReference>
<dbReference type="InterPro" id="IPR005064">
    <property type="entry name" value="BUG"/>
</dbReference>
<dbReference type="PANTHER" id="PTHR42928:SF5">
    <property type="entry name" value="BLR1237 PROTEIN"/>
    <property type="match status" value="1"/>
</dbReference>
<dbReference type="PROSITE" id="PS51318">
    <property type="entry name" value="TAT"/>
    <property type="match status" value="1"/>
</dbReference>
<name>A0A9X1Y8W4_9PROT</name>
<dbReference type="AlphaFoldDB" id="A0A9X1Y8W4"/>
<protein>
    <submittedName>
        <fullName evidence="2">Tripartite tricarboxylate transporter substrate binding protein</fullName>
    </submittedName>
</protein>
<comment type="caution">
    <text evidence="2">The sequence shown here is derived from an EMBL/GenBank/DDBJ whole genome shotgun (WGS) entry which is preliminary data.</text>
</comment>
<evidence type="ECO:0000313" key="2">
    <source>
        <dbReference type="EMBL" id="MCK8784445.1"/>
    </source>
</evidence>
<evidence type="ECO:0000256" key="1">
    <source>
        <dbReference type="ARBA" id="ARBA00006987"/>
    </source>
</evidence>
<comment type="similarity">
    <text evidence="1">Belongs to the UPF0065 (bug) family.</text>
</comment>
<dbReference type="InterPro" id="IPR042100">
    <property type="entry name" value="Bug_dom1"/>
</dbReference>
<accession>A0A9X1Y8W4</accession>
<dbReference type="Proteomes" id="UP001139516">
    <property type="component" value="Unassembled WGS sequence"/>
</dbReference>